<dbReference type="Proteomes" id="UP001597178">
    <property type="component" value="Unassembled WGS sequence"/>
</dbReference>
<keyword evidence="2" id="KW-0021">Allosteric enzyme</keyword>
<dbReference type="SUPFAM" id="SSF56327">
    <property type="entry name" value="LDH C-terminal domain-like"/>
    <property type="match status" value="1"/>
</dbReference>
<dbReference type="SUPFAM" id="SSF51735">
    <property type="entry name" value="NAD(P)-binding Rossmann-fold domains"/>
    <property type="match status" value="1"/>
</dbReference>
<protein>
    <submittedName>
        <fullName evidence="8">Malate dehydrogenase</fullName>
    </submittedName>
</protein>
<dbReference type="InterPro" id="IPR001236">
    <property type="entry name" value="Lactate/malate_DH_N"/>
</dbReference>
<comment type="similarity">
    <text evidence="1">Belongs to the LDH/MDH superfamily. LDH family.</text>
</comment>
<dbReference type="InterPro" id="IPR018177">
    <property type="entry name" value="L-lactate_DH_AS"/>
</dbReference>
<dbReference type="PROSITE" id="PS51257">
    <property type="entry name" value="PROKAR_LIPOPROTEIN"/>
    <property type="match status" value="1"/>
</dbReference>
<dbReference type="RefSeq" id="WP_382397824.1">
    <property type="nucleotide sequence ID" value="NZ_JBHTNH010000003.1"/>
</dbReference>
<accession>A0ABW3ZRH6</accession>
<dbReference type="Gene3D" id="3.40.50.720">
    <property type="entry name" value="NAD(P)-binding Rossmann-like Domain"/>
    <property type="match status" value="1"/>
</dbReference>
<keyword evidence="4" id="KW-0520">NAD</keyword>
<feature type="domain" description="Lactate/malate dehydrogenase C-terminal" evidence="7">
    <location>
        <begin position="144"/>
        <end position="299"/>
    </location>
</feature>
<evidence type="ECO:0000313" key="9">
    <source>
        <dbReference type="Proteomes" id="UP001597178"/>
    </source>
</evidence>
<dbReference type="Gene3D" id="3.90.110.10">
    <property type="entry name" value="Lactate dehydrogenase/glycoside hydrolase, family 4, C-terminal"/>
    <property type="match status" value="1"/>
</dbReference>
<dbReference type="InterPro" id="IPR015955">
    <property type="entry name" value="Lactate_DH/Glyco_Ohase_4_C"/>
</dbReference>
<evidence type="ECO:0000256" key="5">
    <source>
        <dbReference type="RuleBase" id="RU003369"/>
    </source>
</evidence>
<proteinExistence type="inferred from homology"/>
<keyword evidence="9" id="KW-1185">Reference proteome</keyword>
<dbReference type="PANTHER" id="PTHR43128">
    <property type="entry name" value="L-2-HYDROXYCARBOXYLATE DEHYDROGENASE (NAD(P)(+))"/>
    <property type="match status" value="1"/>
</dbReference>
<dbReference type="Pfam" id="PF00056">
    <property type="entry name" value="Ldh_1_N"/>
    <property type="match status" value="1"/>
</dbReference>
<dbReference type="EMBL" id="JBHTNH010000003">
    <property type="protein sequence ID" value="MFD1360849.1"/>
    <property type="molecule type" value="Genomic_DNA"/>
</dbReference>
<dbReference type="PROSITE" id="PS00064">
    <property type="entry name" value="L_LDH"/>
    <property type="match status" value="1"/>
</dbReference>
<evidence type="ECO:0000259" key="7">
    <source>
        <dbReference type="Pfam" id="PF02866"/>
    </source>
</evidence>
<dbReference type="Pfam" id="PF02866">
    <property type="entry name" value="Ldh_1_C"/>
    <property type="match status" value="1"/>
</dbReference>
<reference evidence="9" key="1">
    <citation type="journal article" date="2019" name="Int. J. Syst. Evol. Microbiol.">
        <title>The Global Catalogue of Microorganisms (GCM) 10K type strain sequencing project: providing services to taxonomists for standard genome sequencing and annotation.</title>
        <authorList>
            <consortium name="The Broad Institute Genomics Platform"/>
            <consortium name="The Broad Institute Genome Sequencing Center for Infectious Disease"/>
            <person name="Wu L."/>
            <person name="Ma J."/>
        </authorList>
    </citation>
    <scope>NUCLEOTIDE SEQUENCE [LARGE SCALE GENOMIC DNA]</scope>
    <source>
        <strain evidence="9">CCUG 54822</strain>
    </source>
</reference>
<keyword evidence="3 5" id="KW-0560">Oxidoreductase</keyword>
<dbReference type="InterPro" id="IPR022383">
    <property type="entry name" value="Lactate/malate_DH_C"/>
</dbReference>
<dbReference type="InterPro" id="IPR036291">
    <property type="entry name" value="NAD(P)-bd_dom_sf"/>
</dbReference>
<evidence type="ECO:0000256" key="4">
    <source>
        <dbReference type="ARBA" id="ARBA00023027"/>
    </source>
</evidence>
<feature type="domain" description="Lactate/malate dehydrogenase N-terminal" evidence="6">
    <location>
        <begin position="3"/>
        <end position="139"/>
    </location>
</feature>
<evidence type="ECO:0000313" key="8">
    <source>
        <dbReference type="EMBL" id="MFD1360849.1"/>
    </source>
</evidence>
<dbReference type="PANTHER" id="PTHR43128:SF16">
    <property type="entry name" value="L-LACTATE DEHYDROGENASE"/>
    <property type="match status" value="1"/>
</dbReference>
<evidence type="ECO:0000259" key="6">
    <source>
        <dbReference type="Pfam" id="PF00056"/>
    </source>
</evidence>
<dbReference type="InterPro" id="IPR001557">
    <property type="entry name" value="L-lactate/malate_DH"/>
</dbReference>
<evidence type="ECO:0000256" key="2">
    <source>
        <dbReference type="ARBA" id="ARBA00022533"/>
    </source>
</evidence>
<gene>
    <name evidence="8" type="ORF">ACFQ4A_04045</name>
</gene>
<evidence type="ECO:0000256" key="1">
    <source>
        <dbReference type="ARBA" id="ARBA00006054"/>
    </source>
</evidence>
<name>A0ABW3ZRH6_9BACI</name>
<organism evidence="8 9">
    <name type="scientific">Lentibacillus salinarum</name>
    <dbReference type="NCBI Taxonomy" id="446820"/>
    <lineage>
        <taxon>Bacteria</taxon>
        <taxon>Bacillati</taxon>
        <taxon>Bacillota</taxon>
        <taxon>Bacilli</taxon>
        <taxon>Bacillales</taxon>
        <taxon>Bacillaceae</taxon>
        <taxon>Lentibacillus</taxon>
    </lineage>
</organism>
<comment type="caution">
    <text evidence="8">The sequence shown here is derived from an EMBL/GenBank/DDBJ whole genome shotgun (WGS) entry which is preliminary data.</text>
</comment>
<dbReference type="PIRSF" id="PIRSF000102">
    <property type="entry name" value="Lac_mal_DH"/>
    <property type="match status" value="1"/>
</dbReference>
<evidence type="ECO:0000256" key="3">
    <source>
        <dbReference type="ARBA" id="ARBA00023002"/>
    </source>
</evidence>
<dbReference type="PRINTS" id="PR00086">
    <property type="entry name" value="LLDHDRGNASE"/>
</dbReference>
<sequence>MSKISIIGAAGTLGSSCAMTISLEGYADELCLIDVNENFLDNHLMDLENAFPDKNIYRGTYEDLKGSSIIVITAGVPNRNEETSREAYLMDNINIFNKIGSNIARYASDAIIVTASNPVDLLNYYLYKKMGFQKNQLIGYTLNDSYRFGWAINKTLNTNKDVYSPVIGEHGDTQVPVFSKVKRNDERIEFTTEQKSQIYQEIKTWFVRFNSLNIPRTTGWTTGVGIRKIIDALSQKEGTVMTASTVLDGEYGAKEISIGVPVVINQDGIQRIMEWDLVADEQKAFDKSVQKLKKIVQEHPTTF</sequence>